<evidence type="ECO:0000256" key="8">
    <source>
        <dbReference type="ARBA" id="ARBA00023264"/>
    </source>
</evidence>
<keyword evidence="7" id="KW-0594">Phospholipid biosynthesis</keyword>
<proteinExistence type="inferred from homology"/>
<keyword evidence="8" id="KW-1208">Phospholipid metabolism</keyword>
<comment type="caution">
    <text evidence="10">The sequence shown here is derived from an EMBL/GenBank/DDBJ whole genome shotgun (WGS) entry which is preliminary data.</text>
</comment>
<dbReference type="PROSITE" id="PS50146">
    <property type="entry name" value="DAGK"/>
    <property type="match status" value="1"/>
</dbReference>
<keyword evidence="7" id="KW-0443">Lipid metabolism</keyword>
<comment type="similarity">
    <text evidence="2">Belongs to the diacylglycerol/lipid kinase family.</text>
</comment>
<dbReference type="SMART" id="SM00046">
    <property type="entry name" value="DAGKc"/>
    <property type="match status" value="1"/>
</dbReference>
<evidence type="ECO:0000256" key="7">
    <source>
        <dbReference type="ARBA" id="ARBA00023209"/>
    </source>
</evidence>
<keyword evidence="5 10" id="KW-0418">Kinase</keyword>
<evidence type="ECO:0000256" key="5">
    <source>
        <dbReference type="ARBA" id="ARBA00022777"/>
    </source>
</evidence>
<dbReference type="Gene3D" id="2.60.200.40">
    <property type="match status" value="1"/>
</dbReference>
<dbReference type="EMBL" id="JACCBG010000001">
    <property type="protein sequence ID" value="NYD40114.1"/>
    <property type="molecule type" value="Genomic_DNA"/>
</dbReference>
<reference evidence="10 11" key="1">
    <citation type="submission" date="2020-07" db="EMBL/GenBank/DDBJ databases">
        <title>Sequencing the genomes of 1000 actinobacteria strains.</title>
        <authorList>
            <person name="Klenk H.-P."/>
        </authorList>
    </citation>
    <scope>NUCLEOTIDE SEQUENCE [LARGE SCALE GENOMIC DNA]</scope>
    <source>
        <strain evidence="10 11">DSM 21350</strain>
    </source>
</reference>
<dbReference type="Pfam" id="PF00781">
    <property type="entry name" value="DAGK_cat"/>
    <property type="match status" value="1"/>
</dbReference>
<keyword evidence="7" id="KW-0444">Lipid biosynthesis</keyword>
<dbReference type="RefSeq" id="WP_179662043.1">
    <property type="nucleotide sequence ID" value="NZ_JACCBG010000001.1"/>
</dbReference>
<protein>
    <submittedName>
        <fullName evidence="10">YegS/Rv2252/BmrU family lipid kinase</fullName>
    </submittedName>
</protein>
<evidence type="ECO:0000256" key="3">
    <source>
        <dbReference type="ARBA" id="ARBA00022679"/>
    </source>
</evidence>
<evidence type="ECO:0000313" key="10">
    <source>
        <dbReference type="EMBL" id="NYD40114.1"/>
    </source>
</evidence>
<dbReference type="GO" id="GO:0005524">
    <property type="term" value="F:ATP binding"/>
    <property type="evidence" value="ECO:0007669"/>
    <property type="project" value="UniProtKB-KW"/>
</dbReference>
<evidence type="ECO:0000256" key="2">
    <source>
        <dbReference type="ARBA" id="ARBA00005983"/>
    </source>
</evidence>
<dbReference type="InterPro" id="IPR045540">
    <property type="entry name" value="YegS/DAGK_C"/>
</dbReference>
<dbReference type="InterPro" id="IPR016064">
    <property type="entry name" value="NAD/diacylglycerol_kinase_sf"/>
</dbReference>
<keyword evidence="4" id="KW-0547">Nucleotide-binding</keyword>
<keyword evidence="11" id="KW-1185">Reference proteome</keyword>
<evidence type="ECO:0000256" key="6">
    <source>
        <dbReference type="ARBA" id="ARBA00022840"/>
    </source>
</evidence>
<evidence type="ECO:0000313" key="11">
    <source>
        <dbReference type="Proteomes" id="UP000535511"/>
    </source>
</evidence>
<dbReference type="GO" id="GO:0008654">
    <property type="term" value="P:phospholipid biosynthetic process"/>
    <property type="evidence" value="ECO:0007669"/>
    <property type="project" value="UniProtKB-KW"/>
</dbReference>
<dbReference type="SUPFAM" id="SSF111331">
    <property type="entry name" value="NAD kinase/diacylglycerol kinase-like"/>
    <property type="match status" value="1"/>
</dbReference>
<dbReference type="InterPro" id="IPR017438">
    <property type="entry name" value="ATP-NAD_kinase_N"/>
</dbReference>
<dbReference type="Gene3D" id="3.40.50.10330">
    <property type="entry name" value="Probable inorganic polyphosphate/atp-NAD kinase, domain 1"/>
    <property type="match status" value="1"/>
</dbReference>
<dbReference type="InterPro" id="IPR050187">
    <property type="entry name" value="Lipid_Phosphate_FormReg"/>
</dbReference>
<keyword evidence="3" id="KW-0808">Transferase</keyword>
<sequence>MTEPAPEPRSFTFLVNPAAGGGAAPGAVVPVARLLREAGARVDVTYSPGPGAMAGLVEEAVGRGDVVVAVGGDGMLSSLAGLVAAADGVLGILPAGRGNDFARALGLPDDVEGRARLLLRAPVRRVDLLALSLPGAPPGGRPRLVAGSVYAGVDARAAEIVDRSRRIPRRLQYPLAALRALATYRPARYRLVLDGTVHDIEAATVVVANSPCYGQGMRIAPDARVDDGRLDVVVIEAASRPALMRALPKVYDGSHVHLPEVTVLTGHRVELSADAGPAAAPGVPLGGDGEPLGTLPALGGEPARVDLLPAALALIC</sequence>
<name>A0A7Y9E2L2_9ACTN</name>
<dbReference type="Pfam" id="PF19279">
    <property type="entry name" value="YegS_C"/>
    <property type="match status" value="1"/>
</dbReference>
<accession>A0A7Y9E2L2</accession>
<keyword evidence="6" id="KW-0067">ATP-binding</keyword>
<evidence type="ECO:0000256" key="4">
    <source>
        <dbReference type="ARBA" id="ARBA00022741"/>
    </source>
</evidence>
<feature type="domain" description="DAGKc" evidence="9">
    <location>
        <begin position="6"/>
        <end position="135"/>
    </location>
</feature>
<dbReference type="InterPro" id="IPR001206">
    <property type="entry name" value="Diacylglycerol_kinase_cat_dom"/>
</dbReference>
<dbReference type="Proteomes" id="UP000535511">
    <property type="component" value="Unassembled WGS sequence"/>
</dbReference>
<organism evidence="10 11">
    <name type="scientific">Nocardioides panaciterrulae</name>
    <dbReference type="NCBI Taxonomy" id="661492"/>
    <lineage>
        <taxon>Bacteria</taxon>
        <taxon>Bacillati</taxon>
        <taxon>Actinomycetota</taxon>
        <taxon>Actinomycetes</taxon>
        <taxon>Propionibacteriales</taxon>
        <taxon>Nocardioidaceae</taxon>
        <taxon>Nocardioides</taxon>
    </lineage>
</organism>
<dbReference type="PANTHER" id="PTHR12358:SF106">
    <property type="entry name" value="LIPID KINASE YEGS"/>
    <property type="match status" value="1"/>
</dbReference>
<gene>
    <name evidence="10" type="ORF">BJZ21_000197</name>
</gene>
<dbReference type="GO" id="GO:0004143">
    <property type="term" value="F:ATP-dependent diacylglycerol kinase activity"/>
    <property type="evidence" value="ECO:0007669"/>
    <property type="project" value="TreeGrafter"/>
</dbReference>
<dbReference type="GO" id="GO:0005886">
    <property type="term" value="C:plasma membrane"/>
    <property type="evidence" value="ECO:0007669"/>
    <property type="project" value="TreeGrafter"/>
</dbReference>
<evidence type="ECO:0000256" key="1">
    <source>
        <dbReference type="ARBA" id="ARBA00001946"/>
    </source>
</evidence>
<comment type="cofactor">
    <cofactor evidence="1">
        <name>Mg(2+)</name>
        <dbReference type="ChEBI" id="CHEBI:18420"/>
    </cofactor>
</comment>
<dbReference type="PANTHER" id="PTHR12358">
    <property type="entry name" value="SPHINGOSINE KINASE"/>
    <property type="match status" value="1"/>
</dbReference>
<evidence type="ECO:0000259" key="9">
    <source>
        <dbReference type="PROSITE" id="PS50146"/>
    </source>
</evidence>
<dbReference type="AlphaFoldDB" id="A0A7Y9E2L2"/>